<dbReference type="EMBL" id="QWEZ01000002">
    <property type="protein sequence ID" value="RRJ82274.1"/>
    <property type="molecule type" value="Genomic_DNA"/>
</dbReference>
<feature type="coiled-coil region" evidence="4">
    <location>
        <begin position="121"/>
        <end position="148"/>
    </location>
</feature>
<dbReference type="InterPro" id="IPR008920">
    <property type="entry name" value="TF_FadR/GntR_C"/>
</dbReference>
<proteinExistence type="predicted"/>
<evidence type="ECO:0000256" key="3">
    <source>
        <dbReference type="ARBA" id="ARBA00023163"/>
    </source>
</evidence>
<dbReference type="CDD" id="cd07377">
    <property type="entry name" value="WHTH_GntR"/>
    <property type="match status" value="1"/>
</dbReference>
<dbReference type="InterPro" id="IPR000524">
    <property type="entry name" value="Tscrpt_reg_HTH_GntR"/>
</dbReference>
<dbReference type="GO" id="GO:0003700">
    <property type="term" value="F:DNA-binding transcription factor activity"/>
    <property type="evidence" value="ECO:0007669"/>
    <property type="project" value="InterPro"/>
</dbReference>
<dbReference type="SUPFAM" id="SSF48008">
    <property type="entry name" value="GntR ligand-binding domain-like"/>
    <property type="match status" value="1"/>
</dbReference>
<dbReference type="Pfam" id="PF00392">
    <property type="entry name" value="GntR"/>
    <property type="match status" value="1"/>
</dbReference>
<dbReference type="Pfam" id="PF07729">
    <property type="entry name" value="FCD"/>
    <property type="match status" value="1"/>
</dbReference>
<evidence type="ECO:0000259" key="5">
    <source>
        <dbReference type="PROSITE" id="PS50949"/>
    </source>
</evidence>
<comment type="caution">
    <text evidence="6">The sequence shown here is derived from an EMBL/GenBank/DDBJ whole genome shotgun (WGS) entry which is preliminary data.</text>
</comment>
<evidence type="ECO:0000313" key="6">
    <source>
        <dbReference type="EMBL" id="RRJ82274.1"/>
    </source>
</evidence>
<name>A0A3P3VIU2_9GAMM</name>
<keyword evidence="3" id="KW-0804">Transcription</keyword>
<accession>A0A3P3VIU2</accession>
<evidence type="ECO:0000313" key="7">
    <source>
        <dbReference type="Proteomes" id="UP000280792"/>
    </source>
</evidence>
<dbReference type="PRINTS" id="PR00035">
    <property type="entry name" value="HTHGNTR"/>
</dbReference>
<reference evidence="6 7" key="2">
    <citation type="submission" date="2018-12" db="EMBL/GenBank/DDBJ databases">
        <title>Simiduia agarivorans gen. nov., sp. nov., a marine, agarolytic bacterium isolated from shallow coastal water from Keelung, Taiwan.</title>
        <authorList>
            <person name="Shieh W.Y."/>
        </authorList>
    </citation>
    <scope>NUCLEOTIDE SEQUENCE [LARGE SCALE GENOMIC DNA]</scope>
    <source>
        <strain evidence="6 7">GTF-13</strain>
    </source>
</reference>
<keyword evidence="1" id="KW-0805">Transcription regulation</keyword>
<dbReference type="AlphaFoldDB" id="A0A3P3VIU2"/>
<evidence type="ECO:0000256" key="4">
    <source>
        <dbReference type="SAM" id="Coils"/>
    </source>
</evidence>
<dbReference type="GO" id="GO:0003677">
    <property type="term" value="F:DNA binding"/>
    <property type="evidence" value="ECO:0007669"/>
    <property type="project" value="UniProtKB-KW"/>
</dbReference>
<dbReference type="PANTHER" id="PTHR43537:SF5">
    <property type="entry name" value="UXU OPERON TRANSCRIPTIONAL REGULATOR"/>
    <property type="match status" value="1"/>
</dbReference>
<dbReference type="InterPro" id="IPR036388">
    <property type="entry name" value="WH-like_DNA-bd_sf"/>
</dbReference>
<keyword evidence="2" id="KW-0238">DNA-binding</keyword>
<keyword evidence="4" id="KW-0175">Coiled coil</keyword>
<dbReference type="Gene3D" id="1.20.120.530">
    <property type="entry name" value="GntR ligand-binding domain-like"/>
    <property type="match status" value="1"/>
</dbReference>
<dbReference type="Proteomes" id="UP000280792">
    <property type="component" value="Unassembled WGS sequence"/>
</dbReference>
<dbReference type="InterPro" id="IPR011711">
    <property type="entry name" value="GntR_C"/>
</dbReference>
<dbReference type="PROSITE" id="PS50949">
    <property type="entry name" value="HTH_GNTR"/>
    <property type="match status" value="1"/>
</dbReference>
<dbReference type="PANTHER" id="PTHR43537">
    <property type="entry name" value="TRANSCRIPTIONAL REGULATOR, GNTR FAMILY"/>
    <property type="match status" value="1"/>
</dbReference>
<dbReference type="Gene3D" id="1.10.10.10">
    <property type="entry name" value="Winged helix-like DNA-binding domain superfamily/Winged helix DNA-binding domain"/>
    <property type="match status" value="1"/>
</dbReference>
<dbReference type="SMART" id="SM00895">
    <property type="entry name" value="FCD"/>
    <property type="match status" value="1"/>
</dbReference>
<sequence length="240" mass="26751">MASLAIDSLKLLLPSNDTLSARLLARHLQRLILNGSIEPGVQLPSQRELSEGLSISRPSLREAISTLEALGLVRVDTGKGAFVTTPEQRVPTWRFSSHCTPNDVYESRYGLEAYAASLAAMRIGNESLKRLKDRLDNMREAGKQLDLALISVNDTEFHDIIVEAANNPLISFMYRSLREELIECQHVFLIPEELDSNLREHQAIYDAIEQKNPAAAADQMRQHIAASAIRTGTDFKPHPL</sequence>
<dbReference type="SUPFAM" id="SSF46785">
    <property type="entry name" value="Winged helix' DNA-binding domain"/>
    <property type="match status" value="1"/>
</dbReference>
<dbReference type="SMART" id="SM00345">
    <property type="entry name" value="HTH_GNTR"/>
    <property type="match status" value="1"/>
</dbReference>
<dbReference type="InterPro" id="IPR036390">
    <property type="entry name" value="WH_DNA-bd_sf"/>
</dbReference>
<evidence type="ECO:0000256" key="2">
    <source>
        <dbReference type="ARBA" id="ARBA00023125"/>
    </source>
</evidence>
<feature type="domain" description="HTH gntR-type" evidence="5">
    <location>
        <begin position="18"/>
        <end position="86"/>
    </location>
</feature>
<evidence type="ECO:0000256" key="1">
    <source>
        <dbReference type="ARBA" id="ARBA00023015"/>
    </source>
</evidence>
<reference evidence="6 7" key="1">
    <citation type="submission" date="2018-08" db="EMBL/GenBank/DDBJ databases">
        <authorList>
            <person name="Khan S.A."/>
        </authorList>
    </citation>
    <scope>NUCLEOTIDE SEQUENCE [LARGE SCALE GENOMIC DNA]</scope>
    <source>
        <strain evidence="6 7">GTF-13</strain>
    </source>
</reference>
<dbReference type="RefSeq" id="WP_125015986.1">
    <property type="nucleotide sequence ID" value="NZ_QWEZ01000002.1"/>
</dbReference>
<gene>
    <name evidence="6" type="ORF">D0544_10325</name>
</gene>
<keyword evidence="7" id="KW-1185">Reference proteome</keyword>
<organism evidence="6 7">
    <name type="scientific">Aestuariirhabdus litorea</name>
    <dbReference type="NCBI Taxonomy" id="2528527"/>
    <lineage>
        <taxon>Bacteria</taxon>
        <taxon>Pseudomonadati</taxon>
        <taxon>Pseudomonadota</taxon>
        <taxon>Gammaproteobacteria</taxon>
        <taxon>Oceanospirillales</taxon>
        <taxon>Aestuariirhabdaceae</taxon>
        <taxon>Aestuariirhabdus</taxon>
    </lineage>
</organism>
<protein>
    <submittedName>
        <fullName evidence="6">FadR family transcriptional regulator</fullName>
    </submittedName>
</protein>